<feature type="compositionally biased region" description="Polar residues" evidence="1">
    <location>
        <begin position="58"/>
        <end position="69"/>
    </location>
</feature>
<sequence length="69" mass="7417">MLQGKCPNCGYECVGWGLQFPRHQSCARCGTGLQITRDGKPLGTGYSPFTAEKESVPGPSTTPTKESRI</sequence>
<evidence type="ECO:0000313" key="2">
    <source>
        <dbReference type="EMBL" id="KTB48782.1"/>
    </source>
</evidence>
<organism evidence="2 3">
    <name type="scientific">Dehalogenimonas alkenigignens</name>
    <dbReference type="NCBI Taxonomy" id="1217799"/>
    <lineage>
        <taxon>Bacteria</taxon>
        <taxon>Bacillati</taxon>
        <taxon>Chloroflexota</taxon>
        <taxon>Dehalococcoidia</taxon>
        <taxon>Dehalococcoidales</taxon>
        <taxon>Dehalococcoidaceae</taxon>
        <taxon>Dehalogenimonas</taxon>
    </lineage>
</organism>
<dbReference type="OrthoDB" id="165538at2"/>
<dbReference type="STRING" id="1217799.DEALK_16290"/>
<keyword evidence="3" id="KW-1185">Reference proteome</keyword>
<dbReference type="RefSeq" id="WP_058439717.1">
    <property type="nucleotide sequence ID" value="NZ_KQ758903.1"/>
</dbReference>
<protein>
    <submittedName>
        <fullName evidence="2">Uncharacterized protein</fullName>
    </submittedName>
</protein>
<dbReference type="AlphaFoldDB" id="A0A0W0GJQ7"/>
<comment type="caution">
    <text evidence="2">The sequence shown here is derived from an EMBL/GenBank/DDBJ whole genome shotgun (WGS) entry which is preliminary data.</text>
</comment>
<evidence type="ECO:0000313" key="3">
    <source>
        <dbReference type="Proteomes" id="UP000053947"/>
    </source>
</evidence>
<evidence type="ECO:0000256" key="1">
    <source>
        <dbReference type="SAM" id="MobiDB-lite"/>
    </source>
</evidence>
<gene>
    <name evidence="2" type="ORF">DEALK_16290</name>
</gene>
<dbReference type="EMBL" id="LFDV01000002">
    <property type="protein sequence ID" value="KTB48782.1"/>
    <property type="molecule type" value="Genomic_DNA"/>
</dbReference>
<dbReference type="Proteomes" id="UP000053947">
    <property type="component" value="Unassembled WGS sequence"/>
</dbReference>
<name>A0A0W0GJQ7_9CHLR</name>
<accession>A0A0W0GJQ7</accession>
<proteinExistence type="predicted"/>
<feature type="region of interest" description="Disordered" evidence="1">
    <location>
        <begin position="37"/>
        <end position="69"/>
    </location>
</feature>
<reference evidence="2 3" key="1">
    <citation type="submission" date="2015-06" db="EMBL/GenBank/DDBJ databases">
        <title>Genome sequence of the organohalide-respiring Dehalogenimonas alkenigignens type strain (IP3-3T).</title>
        <authorList>
            <person name="Key T.A."/>
            <person name="Richmond D.P."/>
            <person name="Bowman K.S."/>
            <person name="Cho Y.-J."/>
            <person name="Chun J."/>
            <person name="da Costa M.S."/>
            <person name="Rainey F.A."/>
            <person name="Moe W.M."/>
        </authorList>
    </citation>
    <scope>NUCLEOTIDE SEQUENCE [LARGE SCALE GENOMIC DNA]</scope>
    <source>
        <strain evidence="2 3">IP3-3</strain>
    </source>
</reference>